<organism evidence="12 13">
    <name type="scientific">Fragariocoptes setiger</name>
    <dbReference type="NCBI Taxonomy" id="1670756"/>
    <lineage>
        <taxon>Eukaryota</taxon>
        <taxon>Metazoa</taxon>
        <taxon>Ecdysozoa</taxon>
        <taxon>Arthropoda</taxon>
        <taxon>Chelicerata</taxon>
        <taxon>Arachnida</taxon>
        <taxon>Acari</taxon>
        <taxon>Acariformes</taxon>
        <taxon>Trombidiformes</taxon>
        <taxon>Prostigmata</taxon>
        <taxon>Eupodina</taxon>
        <taxon>Eriophyoidea</taxon>
        <taxon>Phytoptidae</taxon>
        <taxon>Fragariocoptes</taxon>
    </lineage>
</organism>
<keyword evidence="6" id="KW-0328">Glycosyltransferase</keyword>
<evidence type="ECO:0000256" key="1">
    <source>
        <dbReference type="ARBA" id="ARBA00004141"/>
    </source>
</evidence>
<evidence type="ECO:0000256" key="2">
    <source>
        <dbReference type="ARBA" id="ARBA00004760"/>
    </source>
</evidence>
<sequence>LINAKRKLHKNKQLSIDAPLEIGSKNDKSAAVISDLKDPAKTQETNVTGTTWCIDFLCPGVSIIKPLVGVDMNLLDNLETVSVIIIQQNFQISKQASKFQINLKHNLTSSIHIPPIATQFFNMGYPVYELLFCVQDVTDPAIELVYKLMSKYPHANTKLFISFNCFVIIYDNLTKQQTFKAVCGEKRGVNPKINNMLPAYEASRYELILISDSGIRMKKNTLSDMIYHMKDDIALVHQMPFIDWNTVSSLVEKVYFGTAHARAYLSADLLGINCSTGMSALMRKFLIDEVGGLGAFGEYLAEDYFFAKSFTDRGWKLSISSQPAWQNAAPLTTDSNRWSHTVQFYQRISRWIKLRLAMVPFLTFIEPLTECMALGLLAAPSVSFVINTILHAHIVHPATLYIGHILVWLIFDYILMIVVQNGPVRFSKLEFLFAWLIRECSALIVFIDAIRDQNICWRSRVFRLKWGGKAYEIPPAKLAPS</sequence>
<feature type="non-terminal residue" evidence="12">
    <location>
        <position position="1"/>
    </location>
</feature>
<reference evidence="12 13" key="1">
    <citation type="submission" date="2020-10" db="EMBL/GenBank/DDBJ databases">
        <authorList>
            <person name="Klimov P.B."/>
            <person name="Dyachkov S.M."/>
            <person name="Chetverikov P.E."/>
        </authorList>
    </citation>
    <scope>NUCLEOTIDE SEQUENCE [LARGE SCALE GENOMIC DNA]</scope>
    <source>
        <strain evidence="12">BMOC 18-1129-001#AD2665</strain>
        <tissue evidence="12">Entire mites</tissue>
    </source>
</reference>
<name>A0ABQ7S9F2_9ACAR</name>
<proteinExistence type="inferred from homology"/>
<dbReference type="PANTHER" id="PTHR12726:SF0">
    <property type="entry name" value="CERAMIDE GLUCOSYLTRANSFERASE"/>
    <property type="match status" value="1"/>
</dbReference>
<evidence type="ECO:0000256" key="3">
    <source>
        <dbReference type="ARBA" id="ARBA00004991"/>
    </source>
</evidence>
<keyword evidence="9 11" id="KW-1133">Transmembrane helix</keyword>
<keyword evidence="10 11" id="KW-0472">Membrane</keyword>
<evidence type="ECO:0000313" key="12">
    <source>
        <dbReference type="EMBL" id="KAG9510070.1"/>
    </source>
</evidence>
<comment type="subcellular location">
    <subcellularLocation>
        <location evidence="1">Membrane</location>
        <topology evidence="1">Multi-pass membrane protein</topology>
    </subcellularLocation>
</comment>
<dbReference type="InterPro" id="IPR025993">
    <property type="entry name" value="Ceramide_glucosylTrfase"/>
</dbReference>
<dbReference type="Gene3D" id="3.90.550.10">
    <property type="entry name" value="Spore Coat Polysaccharide Biosynthesis Protein SpsA, Chain A"/>
    <property type="match status" value="1"/>
</dbReference>
<dbReference type="SUPFAM" id="SSF53448">
    <property type="entry name" value="Nucleotide-diphospho-sugar transferases"/>
    <property type="match status" value="1"/>
</dbReference>
<dbReference type="InterPro" id="IPR029044">
    <property type="entry name" value="Nucleotide-diphossugar_trans"/>
</dbReference>
<accession>A0ABQ7S9F2</accession>
<evidence type="ECO:0000256" key="9">
    <source>
        <dbReference type="ARBA" id="ARBA00022989"/>
    </source>
</evidence>
<evidence type="ECO:0000256" key="10">
    <source>
        <dbReference type="ARBA" id="ARBA00023136"/>
    </source>
</evidence>
<dbReference type="Pfam" id="PF13506">
    <property type="entry name" value="Glyco_transf_21"/>
    <property type="match status" value="1"/>
</dbReference>
<evidence type="ECO:0000256" key="4">
    <source>
        <dbReference type="ARBA" id="ARBA00006739"/>
    </source>
</evidence>
<keyword evidence="13" id="KW-1185">Reference proteome</keyword>
<feature type="transmembrane region" description="Helical" evidence="11">
    <location>
        <begin position="398"/>
        <end position="419"/>
    </location>
</feature>
<comment type="pathway">
    <text evidence="3">Sphingolipid metabolism.</text>
</comment>
<dbReference type="EMBL" id="JAIFTH010000242">
    <property type="protein sequence ID" value="KAG9510070.1"/>
    <property type="molecule type" value="Genomic_DNA"/>
</dbReference>
<evidence type="ECO:0000256" key="11">
    <source>
        <dbReference type="SAM" id="Phobius"/>
    </source>
</evidence>
<dbReference type="EC" id="2.4.1.80" evidence="5"/>
<evidence type="ECO:0000256" key="8">
    <source>
        <dbReference type="ARBA" id="ARBA00022692"/>
    </source>
</evidence>
<evidence type="ECO:0000256" key="7">
    <source>
        <dbReference type="ARBA" id="ARBA00022679"/>
    </source>
</evidence>
<keyword evidence="8 11" id="KW-0812">Transmembrane</keyword>
<dbReference type="Proteomes" id="UP000825002">
    <property type="component" value="Unassembled WGS sequence"/>
</dbReference>
<feature type="non-terminal residue" evidence="12">
    <location>
        <position position="481"/>
    </location>
</feature>
<gene>
    <name evidence="12" type="primary">ugcg-b</name>
    <name evidence="12" type="ORF">GZH46_01398</name>
</gene>
<evidence type="ECO:0000313" key="13">
    <source>
        <dbReference type="Proteomes" id="UP000825002"/>
    </source>
</evidence>
<evidence type="ECO:0000256" key="6">
    <source>
        <dbReference type="ARBA" id="ARBA00022676"/>
    </source>
</evidence>
<dbReference type="PANTHER" id="PTHR12726">
    <property type="entry name" value="CERAMIDE GLUCOSYLTRANSFERASE"/>
    <property type="match status" value="1"/>
</dbReference>
<comment type="pathway">
    <text evidence="2">Lipid metabolism; sphingolipid metabolism.</text>
</comment>
<comment type="caution">
    <text evidence="12">The sequence shown here is derived from an EMBL/GenBank/DDBJ whole genome shotgun (WGS) entry which is preliminary data.</text>
</comment>
<comment type="similarity">
    <text evidence="4">Belongs to the glycosyltransferase 2 family.</text>
</comment>
<protein>
    <recommendedName>
        <fullName evidence="5">ceramide glucosyltransferase</fullName>
        <ecNumber evidence="5">2.4.1.80</ecNumber>
    </recommendedName>
</protein>
<keyword evidence="7" id="KW-0808">Transferase</keyword>
<evidence type="ECO:0000256" key="5">
    <source>
        <dbReference type="ARBA" id="ARBA00012699"/>
    </source>
</evidence>